<keyword evidence="1" id="KW-0547">Nucleotide-binding</keyword>
<dbReference type="Pfam" id="PF12469">
    <property type="entry name" value="Cmr2_N"/>
    <property type="match status" value="1"/>
</dbReference>
<reference evidence="4 5" key="1">
    <citation type="submission" date="2022-04" db="EMBL/GenBank/DDBJ databases">
        <title>Positive selection, recombination, and allopatry shape intraspecific diversity of widespread and dominant cyanobacteria.</title>
        <authorList>
            <person name="Wei J."/>
            <person name="Shu W."/>
            <person name="Hu C."/>
        </authorList>
    </citation>
    <scope>NUCLEOTIDE SEQUENCE [LARGE SCALE GENOMIC DNA]</scope>
    <source>
        <strain evidence="4 5">AS-A4</strain>
    </source>
</reference>
<dbReference type="InterPro" id="IPR000160">
    <property type="entry name" value="GGDEF_dom"/>
</dbReference>
<dbReference type="EMBL" id="JAMPLM010000085">
    <property type="protein sequence ID" value="MEP1062734.1"/>
    <property type="molecule type" value="Genomic_DNA"/>
</dbReference>
<dbReference type="PROSITE" id="PS50887">
    <property type="entry name" value="GGDEF"/>
    <property type="match status" value="1"/>
</dbReference>
<gene>
    <name evidence="4" type="ORF">NDI38_30630</name>
</gene>
<keyword evidence="2" id="KW-0051">Antiviral defense</keyword>
<dbReference type="Pfam" id="PF22335">
    <property type="entry name" value="Cas10-Cmr2_palm2"/>
    <property type="match status" value="1"/>
</dbReference>
<keyword evidence="5" id="KW-1185">Reference proteome</keyword>
<protein>
    <recommendedName>
        <fullName evidence="3">GGDEF domain-containing protein</fullName>
    </recommendedName>
</protein>
<comment type="caution">
    <text evidence="4">The sequence shown here is derived from an EMBL/GenBank/DDBJ whole genome shotgun (WGS) entry which is preliminary data.</text>
</comment>
<feature type="domain" description="GGDEF" evidence="3">
    <location>
        <begin position="275"/>
        <end position="401"/>
    </location>
</feature>
<proteinExistence type="predicted"/>
<name>A0ABV0KU13_9CYAN</name>
<dbReference type="InterPro" id="IPR043128">
    <property type="entry name" value="Rev_trsase/Diguanyl_cyclase"/>
</dbReference>
<sequence>MTDLIYTAITFAPVQGFIEKSRKLRDLYGSSFILSYLAESLCRVAQAQLQDSQAVISPFLLNTVQGTPNQILIRGDFPKAEARRAFYTAWRGILTECRLWIEQTLPEAQYGWCYFWKKDWDQWSNYTWEFFWAQGSSIPVAKQQLSAAKRSRGWTGINWMGESSTLSGTDAIAWYGLGQQANAGKRIAPKERHLSQEKDQIKDFYAQLSAKLGETLIDPNEELSIPELAKRVVMHPQFIHHVRDRLPGIQPPRTFRDLNRMGSNDWTGWFMGDGDRAGVYLSQQDEAGIRRFSQTMREWGKTLIDHEQDYLPQGRLIYAGGDDFMGIFYPLTAPLTAQDCLHWFYRFRADVWQQATKPITASIGFVWASPNVPQRDVLQHCREAEQSAKKHGRDRLAVRILFSGGNALEWVCPWWFLEAVMEGYCDRNGDQGSAKHPKWNHLYNDVAVLEARHAFAGNRTEVALALFEVYFGKDNRTTLEQHCWDTTDKTGILGNQEADCKNTVQAMNDWIINLAKVGFHLAAGRKTTAIPPQLVAAS</sequence>
<evidence type="ECO:0000256" key="2">
    <source>
        <dbReference type="ARBA" id="ARBA00023118"/>
    </source>
</evidence>
<dbReference type="Gene3D" id="3.30.70.270">
    <property type="match status" value="1"/>
</dbReference>
<dbReference type="InterPro" id="IPR054767">
    <property type="entry name" value="Cas10-Cmr2_palm2"/>
</dbReference>
<accession>A0ABV0KU13</accession>
<evidence type="ECO:0000259" key="3">
    <source>
        <dbReference type="PROSITE" id="PS50887"/>
    </source>
</evidence>
<dbReference type="InterPro" id="IPR038242">
    <property type="entry name" value="Cmr2_N"/>
</dbReference>
<evidence type="ECO:0000313" key="4">
    <source>
        <dbReference type="EMBL" id="MEP1062734.1"/>
    </source>
</evidence>
<dbReference type="Gene3D" id="3.30.70.2220">
    <property type="entry name" value="CRISPR-Cas system, Cmr2 subunit, D1 domain, cysteine cluster"/>
    <property type="match status" value="1"/>
</dbReference>
<evidence type="ECO:0000256" key="1">
    <source>
        <dbReference type="ARBA" id="ARBA00022741"/>
    </source>
</evidence>
<organism evidence="4 5">
    <name type="scientific">Stenomitos frigidus AS-A4</name>
    <dbReference type="NCBI Taxonomy" id="2933935"/>
    <lineage>
        <taxon>Bacteria</taxon>
        <taxon>Bacillati</taxon>
        <taxon>Cyanobacteriota</taxon>
        <taxon>Cyanophyceae</taxon>
        <taxon>Leptolyngbyales</taxon>
        <taxon>Leptolyngbyaceae</taxon>
        <taxon>Stenomitos</taxon>
    </lineage>
</organism>
<dbReference type="RefSeq" id="WP_190454607.1">
    <property type="nucleotide sequence ID" value="NZ_JAMPLM010000085.1"/>
</dbReference>
<evidence type="ECO:0000313" key="5">
    <source>
        <dbReference type="Proteomes" id="UP001476950"/>
    </source>
</evidence>
<dbReference type="InterPro" id="IPR024615">
    <property type="entry name" value="CRISPR-assoc_Cmr2_N"/>
</dbReference>
<dbReference type="Proteomes" id="UP001476950">
    <property type="component" value="Unassembled WGS sequence"/>
</dbReference>